<sequence>MTQALLEEDERIRVVARSTTIPDASEEITIAVAGTLTRTLRATANWEFLKNSDEERMNREKKTRQAAKKDLTERIRKKLAIIMAKKQRAELVLEKVKKRLRPAGPPADSELITEEEMHIYKAQERSGPAAESGERAEETKAEVADVECERKQDIRKLAEELGQGTVV</sequence>
<feature type="region of interest" description="Disordered" evidence="4">
    <location>
        <begin position="121"/>
        <end position="146"/>
    </location>
</feature>
<accession>A0A176VUW1</accession>
<dbReference type="Proteomes" id="UP000077202">
    <property type="component" value="Unassembled WGS sequence"/>
</dbReference>
<organism evidence="5 6">
    <name type="scientific">Marchantia polymorpha subsp. ruderalis</name>
    <dbReference type="NCBI Taxonomy" id="1480154"/>
    <lineage>
        <taxon>Eukaryota</taxon>
        <taxon>Viridiplantae</taxon>
        <taxon>Streptophyta</taxon>
        <taxon>Embryophyta</taxon>
        <taxon>Marchantiophyta</taxon>
        <taxon>Marchantiopsida</taxon>
        <taxon>Marchantiidae</taxon>
        <taxon>Marchantiales</taxon>
        <taxon>Marchantiaceae</taxon>
        <taxon>Marchantia</taxon>
    </lineage>
</organism>
<evidence type="ECO:0000256" key="2">
    <source>
        <dbReference type="ARBA" id="ARBA00022946"/>
    </source>
</evidence>
<feature type="compositionally biased region" description="Basic and acidic residues" evidence="4">
    <location>
        <begin position="132"/>
        <end position="146"/>
    </location>
</feature>
<comment type="caution">
    <text evidence="5">The sequence shown here is derived from an EMBL/GenBank/DDBJ whole genome shotgun (WGS) entry which is preliminary data.</text>
</comment>
<name>A0A176VUW1_MARPO</name>
<reference evidence="5" key="1">
    <citation type="submission" date="2016-03" db="EMBL/GenBank/DDBJ databases">
        <title>Mechanisms controlling the formation of the plant cell surface in tip-growing cells are functionally conserved among land plants.</title>
        <authorList>
            <person name="Honkanen S."/>
            <person name="Jones V.A."/>
            <person name="Morieri G."/>
            <person name="Champion C."/>
            <person name="Hetherington A.J."/>
            <person name="Kelly S."/>
            <person name="Saint-Marcoux D."/>
            <person name="Proust H."/>
            <person name="Prescott H."/>
            <person name="Dolan L."/>
        </authorList>
    </citation>
    <scope>NUCLEOTIDE SEQUENCE [LARGE SCALE GENOMIC DNA]</scope>
    <source>
        <tissue evidence="5">Whole gametophyte</tissue>
    </source>
</reference>
<evidence type="ECO:0000313" key="5">
    <source>
        <dbReference type="EMBL" id="OAE24598.1"/>
    </source>
</evidence>
<gene>
    <name evidence="5" type="ORF">AXG93_1603s1090</name>
</gene>
<keyword evidence="6" id="KW-1185">Reference proteome</keyword>
<keyword evidence="1" id="KW-0677">Repeat</keyword>
<dbReference type="GO" id="GO:0000375">
    <property type="term" value="P:RNA splicing, via transesterification reactions"/>
    <property type="evidence" value="ECO:0007669"/>
    <property type="project" value="InterPro"/>
</dbReference>
<dbReference type="EMBL" id="LVLJ01002568">
    <property type="protein sequence ID" value="OAE24598.1"/>
    <property type="molecule type" value="Genomic_DNA"/>
</dbReference>
<dbReference type="InterPro" id="IPR045278">
    <property type="entry name" value="CRS1/CFM2/CFM3"/>
</dbReference>
<proteinExistence type="predicted"/>
<protein>
    <submittedName>
        <fullName evidence="5">Uncharacterized protein</fullName>
    </submittedName>
</protein>
<evidence type="ECO:0000256" key="3">
    <source>
        <dbReference type="ARBA" id="ARBA00023187"/>
    </source>
</evidence>
<keyword evidence="3" id="KW-0508">mRNA splicing</keyword>
<dbReference type="PANTHER" id="PTHR31846:SF7">
    <property type="entry name" value="CRS1 _ YHBY (CRM) DOMAIN-CONTAINING PROTEIN"/>
    <property type="match status" value="1"/>
</dbReference>
<evidence type="ECO:0000256" key="4">
    <source>
        <dbReference type="SAM" id="MobiDB-lite"/>
    </source>
</evidence>
<keyword evidence="2" id="KW-0809">Transit peptide</keyword>
<keyword evidence="3" id="KW-0507">mRNA processing</keyword>
<dbReference type="GO" id="GO:0003729">
    <property type="term" value="F:mRNA binding"/>
    <property type="evidence" value="ECO:0007669"/>
    <property type="project" value="InterPro"/>
</dbReference>
<dbReference type="PANTHER" id="PTHR31846">
    <property type="entry name" value="CRS1 / YHBY (CRM) DOMAIN-CONTAINING PROTEIN"/>
    <property type="match status" value="1"/>
</dbReference>
<evidence type="ECO:0000256" key="1">
    <source>
        <dbReference type="ARBA" id="ARBA00022737"/>
    </source>
</evidence>
<dbReference type="AlphaFoldDB" id="A0A176VUW1"/>
<evidence type="ECO:0000313" key="6">
    <source>
        <dbReference type="Proteomes" id="UP000077202"/>
    </source>
</evidence>